<feature type="compositionally biased region" description="Basic and acidic residues" evidence="1">
    <location>
        <begin position="1"/>
        <end position="19"/>
    </location>
</feature>
<evidence type="ECO:0000256" key="1">
    <source>
        <dbReference type="SAM" id="MobiDB-lite"/>
    </source>
</evidence>
<name>A0A183DHH2_9BILA</name>
<reference evidence="4" key="1">
    <citation type="submission" date="2016-06" db="UniProtKB">
        <authorList>
            <consortium name="WormBaseParasite"/>
        </authorList>
    </citation>
    <scope>IDENTIFICATION</scope>
</reference>
<organism evidence="4">
    <name type="scientific">Gongylonema pulchrum</name>
    <dbReference type="NCBI Taxonomy" id="637853"/>
    <lineage>
        <taxon>Eukaryota</taxon>
        <taxon>Metazoa</taxon>
        <taxon>Ecdysozoa</taxon>
        <taxon>Nematoda</taxon>
        <taxon>Chromadorea</taxon>
        <taxon>Rhabditida</taxon>
        <taxon>Spirurina</taxon>
        <taxon>Spiruromorpha</taxon>
        <taxon>Spiruroidea</taxon>
        <taxon>Gongylonematidae</taxon>
        <taxon>Gongylonema</taxon>
    </lineage>
</organism>
<sequence>MQFENRPEPARNGPEDQNRPEGNQPGHNRQQEQPQQQAADAQSDQFWEQLEEIERHTPPPSERLAQPPPPPNQEDFTKGPRKPRKRSPSDEPFRIPRRGEN</sequence>
<accession>A0A183DHH2</accession>
<proteinExistence type="predicted"/>
<keyword evidence="3" id="KW-1185">Reference proteome</keyword>
<evidence type="ECO:0000313" key="4">
    <source>
        <dbReference type="WBParaSite" id="GPUH_0000817201-mRNA-1"/>
    </source>
</evidence>
<feature type="compositionally biased region" description="Pro residues" evidence="1">
    <location>
        <begin position="58"/>
        <end position="72"/>
    </location>
</feature>
<protein>
    <submittedName>
        <fullName evidence="4">Ribonuclease</fullName>
    </submittedName>
</protein>
<feature type="compositionally biased region" description="Basic and acidic residues" evidence="1">
    <location>
        <begin position="87"/>
        <end position="101"/>
    </location>
</feature>
<evidence type="ECO:0000313" key="3">
    <source>
        <dbReference type="Proteomes" id="UP000271098"/>
    </source>
</evidence>
<feature type="region of interest" description="Disordered" evidence="1">
    <location>
        <begin position="1"/>
        <end position="101"/>
    </location>
</feature>
<dbReference type="Proteomes" id="UP000271098">
    <property type="component" value="Unassembled WGS sequence"/>
</dbReference>
<evidence type="ECO:0000313" key="2">
    <source>
        <dbReference type="EMBL" id="VDK61037.1"/>
    </source>
</evidence>
<feature type="compositionally biased region" description="Low complexity" evidence="1">
    <location>
        <begin position="31"/>
        <end position="45"/>
    </location>
</feature>
<reference evidence="2 3" key="2">
    <citation type="submission" date="2018-11" db="EMBL/GenBank/DDBJ databases">
        <authorList>
            <consortium name="Pathogen Informatics"/>
        </authorList>
    </citation>
    <scope>NUCLEOTIDE SEQUENCE [LARGE SCALE GENOMIC DNA]</scope>
</reference>
<dbReference type="AlphaFoldDB" id="A0A183DHH2"/>
<dbReference type="EMBL" id="UYRT01023057">
    <property type="protein sequence ID" value="VDK61037.1"/>
    <property type="molecule type" value="Genomic_DNA"/>
</dbReference>
<dbReference type="WBParaSite" id="GPUH_0000817201-mRNA-1">
    <property type="protein sequence ID" value="GPUH_0000817201-mRNA-1"/>
    <property type="gene ID" value="GPUH_0000817201"/>
</dbReference>
<gene>
    <name evidence="2" type="ORF">GPUH_LOCUS8163</name>
</gene>